<keyword evidence="1" id="KW-0677">Repeat</keyword>
<feature type="repeat" description="PPR" evidence="2">
    <location>
        <begin position="387"/>
        <end position="421"/>
    </location>
</feature>
<dbReference type="OrthoDB" id="185373at2759"/>
<evidence type="ECO:0000256" key="1">
    <source>
        <dbReference type="ARBA" id="ARBA00022737"/>
    </source>
</evidence>
<evidence type="ECO:0000313" key="5">
    <source>
        <dbReference type="Proteomes" id="UP000825935"/>
    </source>
</evidence>
<dbReference type="AlphaFoldDB" id="A0A8T2TUF2"/>
<dbReference type="PROSITE" id="PS51375">
    <property type="entry name" value="PPR"/>
    <property type="match status" value="6"/>
</dbReference>
<dbReference type="NCBIfam" id="TIGR00756">
    <property type="entry name" value="PPR"/>
    <property type="match status" value="5"/>
</dbReference>
<dbReference type="OMA" id="CGVENEC"/>
<evidence type="ECO:0008006" key="6">
    <source>
        <dbReference type="Google" id="ProtNLM"/>
    </source>
</evidence>
<dbReference type="Pfam" id="PF13041">
    <property type="entry name" value="PPR_2"/>
    <property type="match status" value="5"/>
</dbReference>
<evidence type="ECO:0000256" key="3">
    <source>
        <dbReference type="SAM" id="MobiDB-lite"/>
    </source>
</evidence>
<gene>
    <name evidence="4" type="ORF">KP509_10G028200</name>
</gene>
<dbReference type="FunFam" id="1.25.40.10:FF:000285">
    <property type="entry name" value="Pentatricopeptide repeat-containing protein, chloroplastic"/>
    <property type="match status" value="1"/>
</dbReference>
<dbReference type="FunFam" id="1.25.40.10:FF:000031">
    <property type="entry name" value="Pentatricopeptide repeat-containing protein mitochondrial"/>
    <property type="match status" value="1"/>
</dbReference>
<feature type="repeat" description="PPR" evidence="2">
    <location>
        <begin position="626"/>
        <end position="661"/>
    </location>
</feature>
<name>A0A8T2TUF2_CERRI</name>
<dbReference type="GO" id="GO:0009451">
    <property type="term" value="P:RNA modification"/>
    <property type="evidence" value="ECO:0007669"/>
    <property type="project" value="InterPro"/>
</dbReference>
<dbReference type="FunFam" id="1.25.40.10:FF:000344">
    <property type="entry name" value="Pentatricopeptide repeat-containing protein"/>
    <property type="match status" value="1"/>
</dbReference>
<organism evidence="4 5">
    <name type="scientific">Ceratopteris richardii</name>
    <name type="common">Triangle waterfern</name>
    <dbReference type="NCBI Taxonomy" id="49495"/>
    <lineage>
        <taxon>Eukaryota</taxon>
        <taxon>Viridiplantae</taxon>
        <taxon>Streptophyta</taxon>
        <taxon>Embryophyta</taxon>
        <taxon>Tracheophyta</taxon>
        <taxon>Polypodiopsida</taxon>
        <taxon>Polypodiidae</taxon>
        <taxon>Polypodiales</taxon>
        <taxon>Pteridineae</taxon>
        <taxon>Pteridaceae</taxon>
        <taxon>Parkerioideae</taxon>
        <taxon>Ceratopteris</taxon>
    </lineage>
</organism>
<evidence type="ECO:0000256" key="2">
    <source>
        <dbReference type="PROSITE-ProRule" id="PRU00708"/>
    </source>
</evidence>
<accession>A0A8T2TUF2</accession>
<dbReference type="SUPFAM" id="SSF48452">
    <property type="entry name" value="TPR-like"/>
    <property type="match status" value="1"/>
</dbReference>
<feature type="repeat" description="PPR" evidence="2">
    <location>
        <begin position="489"/>
        <end position="523"/>
    </location>
</feature>
<dbReference type="InterPro" id="IPR011990">
    <property type="entry name" value="TPR-like_helical_dom_sf"/>
</dbReference>
<feature type="repeat" description="PPR" evidence="2">
    <location>
        <begin position="285"/>
        <end position="319"/>
    </location>
</feature>
<comment type="caution">
    <text evidence="4">The sequence shown here is derived from an EMBL/GenBank/DDBJ whole genome shotgun (WGS) entry which is preliminary data.</text>
</comment>
<feature type="region of interest" description="Disordered" evidence="3">
    <location>
        <begin position="1"/>
        <end position="27"/>
    </location>
</feature>
<dbReference type="InterPro" id="IPR046960">
    <property type="entry name" value="PPR_At4g14850-like_plant"/>
</dbReference>
<sequence>MTSTLPSTANVGTVSYSEEQQRSQGNVRRRPIGLLWKDFFKDPSQWRDNRSNNASQTFPHFQHKVTGDRLWVDGRLNPPWVLDELRRRGLTPSVDREHSHVLQRNDKRCNKRIVDDDEKDFPYVTSLRSCTFNKDLPRGIRIHREILRCGVENECADALITMYAGCGAIDEAKDLFIDYKSRDIITWTVLIAALIQQGETKDALTLFECMKQEGLSPDAITFTVTLKACGAMKAVNTGNSIHGEIARLGLLISDVVLGNALIDMYVKFGHLMKAQQVLEGLPCRDTVSWNTLIAGYVQHQQPEKALACFERMQREALPPDAVTFVCLLKACGTLGAVDMGEQIHEQIINQGLMEENIVLGTALVDMYAKCGALTKAQTVLKELSVRDIVSWNTLISSYAHQGQGEEVFHCIEQMQLEGIYPSPITFGCILKACGTVGDIVKGEQIHDVISRQGLIEFHNSLGSALVDMYAKCGSLAKAKEVFDGLPSRDTVSWSSLIAEYVQQGEAEQAFDCFKQMQQEGLRADGITFACMLKACAILGTVNRGRVVHDEILKEGLLGTDAMLDNALVDMYAKCGVLRKAQLVLEEIPFRDVVCWNALIAGYAQQGESDRALSCFRKMELEGFHPDASTFLSLLTSCCHLGLLEEGCKCFISMITRYNITPDVNHYTCMVDLFGRAGQLQKAACLIAQMPFSDHGSVISALLTACRKLGDMSLGRWAFQRALQLDEIDGAVYALMCDIYSITGSQVDTENS</sequence>
<evidence type="ECO:0000313" key="4">
    <source>
        <dbReference type="EMBL" id="KAH7427047.1"/>
    </source>
</evidence>
<dbReference type="FunFam" id="1.25.40.10:FF:000090">
    <property type="entry name" value="Pentatricopeptide repeat-containing protein, chloroplastic"/>
    <property type="match status" value="1"/>
</dbReference>
<keyword evidence="5" id="KW-1185">Reference proteome</keyword>
<dbReference type="Proteomes" id="UP000825935">
    <property type="component" value="Chromosome 10"/>
</dbReference>
<feature type="repeat" description="PPR" evidence="2">
    <location>
        <begin position="591"/>
        <end position="625"/>
    </location>
</feature>
<dbReference type="PANTHER" id="PTHR24015:SF548">
    <property type="entry name" value="OS08G0340900 PROTEIN"/>
    <property type="match status" value="1"/>
</dbReference>
<dbReference type="Pfam" id="PF01535">
    <property type="entry name" value="PPR"/>
    <property type="match status" value="2"/>
</dbReference>
<dbReference type="GO" id="GO:0003723">
    <property type="term" value="F:RNA binding"/>
    <property type="evidence" value="ECO:0007669"/>
    <property type="project" value="InterPro"/>
</dbReference>
<proteinExistence type="predicted"/>
<feature type="compositionally biased region" description="Polar residues" evidence="3">
    <location>
        <begin position="1"/>
        <end position="26"/>
    </location>
</feature>
<feature type="repeat" description="PPR" evidence="2">
    <location>
        <begin position="183"/>
        <end position="217"/>
    </location>
</feature>
<dbReference type="Gene3D" id="1.25.40.10">
    <property type="entry name" value="Tetratricopeptide repeat domain"/>
    <property type="match status" value="5"/>
</dbReference>
<protein>
    <recommendedName>
        <fullName evidence="6">Pentatricopeptide repeat-containing protein</fullName>
    </recommendedName>
</protein>
<dbReference type="PANTHER" id="PTHR24015">
    <property type="entry name" value="OS07G0578800 PROTEIN-RELATED"/>
    <property type="match status" value="1"/>
</dbReference>
<dbReference type="InterPro" id="IPR002885">
    <property type="entry name" value="PPR_rpt"/>
</dbReference>
<reference evidence="4" key="1">
    <citation type="submission" date="2021-08" db="EMBL/GenBank/DDBJ databases">
        <title>WGS assembly of Ceratopteris richardii.</title>
        <authorList>
            <person name="Marchant D.B."/>
            <person name="Chen G."/>
            <person name="Jenkins J."/>
            <person name="Shu S."/>
            <person name="Leebens-Mack J."/>
            <person name="Grimwood J."/>
            <person name="Schmutz J."/>
            <person name="Soltis P."/>
            <person name="Soltis D."/>
            <person name="Chen Z.-H."/>
        </authorList>
    </citation>
    <scope>NUCLEOTIDE SEQUENCE</scope>
    <source>
        <strain evidence="4">Whitten #5841</strain>
        <tissue evidence="4">Leaf</tissue>
    </source>
</reference>
<dbReference type="EMBL" id="CM035415">
    <property type="protein sequence ID" value="KAH7427047.1"/>
    <property type="molecule type" value="Genomic_DNA"/>
</dbReference>